<dbReference type="SUPFAM" id="SSF50969">
    <property type="entry name" value="YVTN repeat-like/Quinoprotein amine dehydrogenase"/>
    <property type="match status" value="1"/>
</dbReference>
<dbReference type="SMART" id="SM00564">
    <property type="entry name" value="PQQ"/>
    <property type="match status" value="1"/>
</dbReference>
<evidence type="ECO:0000259" key="2">
    <source>
        <dbReference type="Pfam" id="PF13360"/>
    </source>
</evidence>
<sequence>MTECATRPIVGPAASHMANDDRESRRVGSGVLASPVWRPSRVRAALSLAAAGVFALSGCGSTTIDDITAGPGNGWPAAHHDGRNSGTSPVTGSRKVALSWTRPVGGPIAQPVSIGPDGQMFVTTDTSNCMLFSFQMLTGRKRFCSLLGPGAIWAPTLADAVDNVYVGDDGAMNSFNYLGQPRWRTPVAGVPISAQFTPDSNVVSITQTGQIDVLSRQTGDRVTPTLQLLGDPDPLAYPDLTRPAASQGLDDCRTGGPQCPVANTSAIDPKTGRFYVTLWRPGKPTAELVALRYGNGRVEQQWTADMLTNGSATAPALSADGATIYVGDNSNRLIAVDTANGQTRWAQQLEFTPRGGISVSDNGLIIPSGDDGYLFAMRDKGDHAETVWERKDLALRGTPVQTAGNTGYTVAAIGDGLNLTTFDTKSGTTIDSEVLPGAQGSTTGTSIGAEGEIVIATRIGEVFVFKPQH</sequence>
<dbReference type="InterPro" id="IPR002372">
    <property type="entry name" value="PQQ_rpt_dom"/>
</dbReference>
<feature type="region of interest" description="Disordered" evidence="1">
    <location>
        <begin position="1"/>
        <end position="27"/>
    </location>
</feature>
<keyword evidence="4" id="KW-1185">Reference proteome</keyword>
<dbReference type="Pfam" id="PF13360">
    <property type="entry name" value="PQQ_2"/>
    <property type="match status" value="1"/>
</dbReference>
<gene>
    <name evidence="3" type="ORF">F5544_34805</name>
</gene>
<reference evidence="3 4" key="1">
    <citation type="journal article" date="2019" name="ACS Chem. Biol.">
        <title>Identification and Mobilization of a Cryptic Antibiotic Biosynthesis Gene Locus from a Human-Pathogenic Nocardia Isolate.</title>
        <authorList>
            <person name="Herisse M."/>
            <person name="Ishida K."/>
            <person name="Porter J.L."/>
            <person name="Howden B."/>
            <person name="Hertweck C."/>
            <person name="Stinear T.P."/>
            <person name="Pidot S.J."/>
        </authorList>
    </citation>
    <scope>NUCLEOTIDE SEQUENCE [LARGE SCALE GENOMIC DNA]</scope>
    <source>
        <strain evidence="3 4">AUSMDU00012717</strain>
    </source>
</reference>
<evidence type="ECO:0000256" key="1">
    <source>
        <dbReference type="SAM" id="MobiDB-lite"/>
    </source>
</evidence>
<accession>A0A6G9YNL1</accession>
<protein>
    <submittedName>
        <fullName evidence="3">PQQ-binding-like beta-propeller repeat protein</fullName>
    </submittedName>
</protein>
<dbReference type="EMBL" id="CP046172">
    <property type="protein sequence ID" value="QIS14794.1"/>
    <property type="molecule type" value="Genomic_DNA"/>
</dbReference>
<dbReference type="KEGG" id="nah:F5544_34805"/>
<dbReference type="AlphaFoldDB" id="A0A6G9YNL1"/>
<dbReference type="InterPro" id="IPR011044">
    <property type="entry name" value="Quino_amine_DH_bsu"/>
</dbReference>
<name>A0A6G9YNL1_9NOCA</name>
<dbReference type="InterPro" id="IPR015943">
    <property type="entry name" value="WD40/YVTN_repeat-like_dom_sf"/>
</dbReference>
<evidence type="ECO:0000313" key="3">
    <source>
        <dbReference type="EMBL" id="QIS14794.1"/>
    </source>
</evidence>
<dbReference type="PANTHER" id="PTHR34512:SF30">
    <property type="entry name" value="OUTER MEMBRANE PROTEIN ASSEMBLY FACTOR BAMB"/>
    <property type="match status" value="1"/>
</dbReference>
<dbReference type="Gene3D" id="2.130.10.10">
    <property type="entry name" value="YVTN repeat-like/Quinoprotein amine dehydrogenase"/>
    <property type="match status" value="2"/>
</dbReference>
<feature type="domain" description="Pyrrolo-quinoline quinone repeat" evidence="2">
    <location>
        <begin position="299"/>
        <end position="447"/>
    </location>
</feature>
<organism evidence="3 4">
    <name type="scientific">Nocardia arthritidis</name>
    <dbReference type="NCBI Taxonomy" id="228602"/>
    <lineage>
        <taxon>Bacteria</taxon>
        <taxon>Bacillati</taxon>
        <taxon>Actinomycetota</taxon>
        <taxon>Actinomycetes</taxon>
        <taxon>Mycobacteriales</taxon>
        <taxon>Nocardiaceae</taxon>
        <taxon>Nocardia</taxon>
    </lineage>
</organism>
<dbReference type="InterPro" id="IPR018391">
    <property type="entry name" value="PQQ_b-propeller_rpt"/>
</dbReference>
<proteinExistence type="predicted"/>
<evidence type="ECO:0000313" key="4">
    <source>
        <dbReference type="Proteomes" id="UP000503540"/>
    </source>
</evidence>
<dbReference type="Proteomes" id="UP000503540">
    <property type="component" value="Chromosome"/>
</dbReference>
<dbReference type="PANTHER" id="PTHR34512">
    <property type="entry name" value="CELL SURFACE PROTEIN"/>
    <property type="match status" value="1"/>
</dbReference>